<dbReference type="GO" id="GO:0043565">
    <property type="term" value="F:sequence-specific DNA binding"/>
    <property type="evidence" value="ECO:0007669"/>
    <property type="project" value="InterPro"/>
</dbReference>
<evidence type="ECO:0000256" key="2">
    <source>
        <dbReference type="ARBA" id="ARBA00023125"/>
    </source>
</evidence>
<dbReference type="PANTHER" id="PTHR30154:SF34">
    <property type="entry name" value="TRANSCRIPTIONAL REGULATOR AZLB"/>
    <property type="match status" value="1"/>
</dbReference>
<dbReference type="PRINTS" id="PR00033">
    <property type="entry name" value="HTHASNC"/>
</dbReference>
<dbReference type="InterPro" id="IPR011991">
    <property type="entry name" value="ArsR-like_HTH"/>
</dbReference>
<dbReference type="SMART" id="SM00344">
    <property type="entry name" value="HTH_ASNC"/>
    <property type="match status" value="1"/>
</dbReference>
<dbReference type="GO" id="GO:0005829">
    <property type="term" value="C:cytosol"/>
    <property type="evidence" value="ECO:0007669"/>
    <property type="project" value="TreeGrafter"/>
</dbReference>
<dbReference type="EMBL" id="JPWH01000008">
    <property type="protein sequence ID" value="RCK50362.1"/>
    <property type="molecule type" value="Genomic_DNA"/>
</dbReference>
<dbReference type="InterPro" id="IPR000485">
    <property type="entry name" value="AsnC-type_HTH_dom"/>
</dbReference>
<evidence type="ECO:0000256" key="3">
    <source>
        <dbReference type="ARBA" id="ARBA00023163"/>
    </source>
</evidence>
<gene>
    <name evidence="5" type="ORF">TH25_12300</name>
</gene>
<keyword evidence="1" id="KW-0805">Transcription regulation</keyword>
<dbReference type="Gene3D" id="1.10.10.10">
    <property type="entry name" value="Winged helix-like DNA-binding domain superfamily/Winged helix DNA-binding domain"/>
    <property type="match status" value="1"/>
</dbReference>
<comment type="caution">
    <text evidence="5">The sequence shown here is derived from an EMBL/GenBank/DDBJ whole genome shotgun (WGS) entry which is preliminary data.</text>
</comment>
<accession>A0A367XCG1</accession>
<evidence type="ECO:0000259" key="4">
    <source>
        <dbReference type="PROSITE" id="PS50956"/>
    </source>
</evidence>
<sequence>MADALDLKILAKLQEDCSMNLDALSESVGLSSTSCYRRIKRLETDGVIKARRALLDEKKLGFQVTAVFMVKLEKDSPDIDRRMQRILETRPEVQHCYLMSAEFDFLIIAKFRDANEYTDYIYHFLETYQDIPIQNYSSKLVVRSIRQNWELPLIDN</sequence>
<feature type="domain" description="HTH asnC-type" evidence="4">
    <location>
        <begin position="1"/>
        <end position="63"/>
    </location>
</feature>
<name>A0A367XCG1_9PROT</name>
<dbReference type="InterPro" id="IPR011008">
    <property type="entry name" value="Dimeric_a/b-barrel"/>
</dbReference>
<dbReference type="GO" id="GO:0043200">
    <property type="term" value="P:response to amino acid"/>
    <property type="evidence" value="ECO:0007669"/>
    <property type="project" value="TreeGrafter"/>
</dbReference>
<dbReference type="Pfam" id="PF01037">
    <property type="entry name" value="AsnC_trans_reg"/>
    <property type="match status" value="1"/>
</dbReference>
<dbReference type="AlphaFoldDB" id="A0A367XCG1"/>
<reference evidence="5 6" key="1">
    <citation type="submission" date="2014-07" db="EMBL/GenBank/DDBJ databases">
        <title>Draft genome sequence of Thalassospira profundimaris S25-3-2.</title>
        <authorList>
            <person name="Lai Q."/>
            <person name="Shao Z."/>
        </authorList>
    </citation>
    <scope>NUCLEOTIDE SEQUENCE [LARGE SCALE GENOMIC DNA]</scope>
    <source>
        <strain evidence="5 6">S25-3-2</strain>
    </source>
</reference>
<dbReference type="PANTHER" id="PTHR30154">
    <property type="entry name" value="LEUCINE-RESPONSIVE REGULATORY PROTEIN"/>
    <property type="match status" value="1"/>
</dbReference>
<dbReference type="Gene3D" id="3.30.70.920">
    <property type="match status" value="1"/>
</dbReference>
<dbReference type="InterPro" id="IPR019887">
    <property type="entry name" value="Tscrpt_reg_AsnC/Lrp_C"/>
</dbReference>
<protein>
    <submittedName>
        <fullName evidence="5">AsnC family transcriptional regulator</fullName>
    </submittedName>
</protein>
<dbReference type="InterPro" id="IPR036388">
    <property type="entry name" value="WH-like_DNA-bd_sf"/>
</dbReference>
<proteinExistence type="predicted"/>
<dbReference type="GO" id="GO:0006355">
    <property type="term" value="P:regulation of DNA-templated transcription"/>
    <property type="evidence" value="ECO:0007669"/>
    <property type="project" value="UniProtKB-ARBA"/>
</dbReference>
<dbReference type="CDD" id="cd00090">
    <property type="entry name" value="HTH_ARSR"/>
    <property type="match status" value="1"/>
</dbReference>
<evidence type="ECO:0000313" key="6">
    <source>
        <dbReference type="Proteomes" id="UP000252517"/>
    </source>
</evidence>
<dbReference type="InterPro" id="IPR036390">
    <property type="entry name" value="WH_DNA-bd_sf"/>
</dbReference>
<dbReference type="SUPFAM" id="SSF46785">
    <property type="entry name" value="Winged helix' DNA-binding domain"/>
    <property type="match status" value="1"/>
</dbReference>
<keyword evidence="2" id="KW-0238">DNA-binding</keyword>
<dbReference type="OrthoDB" id="9813313at2"/>
<dbReference type="Pfam" id="PF13412">
    <property type="entry name" value="HTH_24"/>
    <property type="match status" value="1"/>
</dbReference>
<evidence type="ECO:0000256" key="1">
    <source>
        <dbReference type="ARBA" id="ARBA00023015"/>
    </source>
</evidence>
<organism evidence="5 6">
    <name type="scientific">Thalassospira profundimaris</name>
    <dbReference type="NCBI Taxonomy" id="502049"/>
    <lineage>
        <taxon>Bacteria</taxon>
        <taxon>Pseudomonadati</taxon>
        <taxon>Pseudomonadota</taxon>
        <taxon>Alphaproteobacteria</taxon>
        <taxon>Rhodospirillales</taxon>
        <taxon>Thalassospiraceae</taxon>
        <taxon>Thalassospira</taxon>
    </lineage>
</organism>
<keyword evidence="3" id="KW-0804">Transcription</keyword>
<evidence type="ECO:0000313" key="5">
    <source>
        <dbReference type="EMBL" id="RCK50362.1"/>
    </source>
</evidence>
<dbReference type="PROSITE" id="PS50956">
    <property type="entry name" value="HTH_ASNC_2"/>
    <property type="match status" value="1"/>
</dbReference>
<dbReference type="Proteomes" id="UP000252517">
    <property type="component" value="Unassembled WGS sequence"/>
</dbReference>
<dbReference type="SUPFAM" id="SSF54909">
    <property type="entry name" value="Dimeric alpha+beta barrel"/>
    <property type="match status" value="1"/>
</dbReference>
<dbReference type="InterPro" id="IPR019888">
    <property type="entry name" value="Tscrpt_reg_AsnC-like"/>
</dbReference>